<evidence type="ECO:0000256" key="6">
    <source>
        <dbReference type="ARBA" id="ARBA00022967"/>
    </source>
</evidence>
<dbReference type="PANTHER" id="PTHR43607:SF1">
    <property type="entry name" value="H(+)-TRANSPORTING TWO-SECTOR ATPASE"/>
    <property type="match status" value="1"/>
</dbReference>
<evidence type="ECO:0000256" key="5">
    <source>
        <dbReference type="ARBA" id="ARBA00022840"/>
    </source>
</evidence>
<dbReference type="GO" id="GO:0005524">
    <property type="term" value="F:ATP binding"/>
    <property type="evidence" value="ECO:0007669"/>
    <property type="project" value="UniProtKB-KW"/>
</dbReference>
<dbReference type="Proteomes" id="UP000005239">
    <property type="component" value="Unassembled WGS sequence"/>
</dbReference>
<evidence type="ECO:0000313" key="9">
    <source>
        <dbReference type="EnsemblMetazoa" id="PPA37321.1"/>
    </source>
</evidence>
<dbReference type="CDD" id="cd18111">
    <property type="entry name" value="ATP-synt_V_A-type_alpha_C"/>
    <property type="match status" value="1"/>
</dbReference>
<comment type="similarity">
    <text evidence="1">Belongs to the ATPase alpha/beta chains family.</text>
</comment>
<dbReference type="GO" id="GO:0046034">
    <property type="term" value="P:ATP metabolic process"/>
    <property type="evidence" value="ECO:0007669"/>
    <property type="project" value="InterPro"/>
</dbReference>
<dbReference type="Gene3D" id="1.10.1140.10">
    <property type="entry name" value="Bovine Mitochondrial F1-atpase, Atp Synthase Beta Chain, Chain D, domain 3"/>
    <property type="match status" value="1"/>
</dbReference>
<dbReference type="SUPFAM" id="SSF47917">
    <property type="entry name" value="C-terminal domain of alpha and beta subunits of F1 ATP synthase"/>
    <property type="match status" value="1"/>
</dbReference>
<keyword evidence="3" id="KW-0813">Transport</keyword>
<evidence type="ECO:0000256" key="2">
    <source>
        <dbReference type="ARBA" id="ARBA00012473"/>
    </source>
</evidence>
<dbReference type="InterPro" id="IPR024034">
    <property type="entry name" value="ATPase_F1/V1_b/a_C"/>
</dbReference>
<feature type="compositionally biased region" description="Polar residues" evidence="8">
    <location>
        <begin position="7"/>
        <end position="22"/>
    </location>
</feature>
<evidence type="ECO:0000256" key="4">
    <source>
        <dbReference type="ARBA" id="ARBA00022741"/>
    </source>
</evidence>
<reference evidence="9" key="2">
    <citation type="submission" date="2022-06" db="UniProtKB">
        <authorList>
            <consortium name="EnsemblMetazoa"/>
        </authorList>
    </citation>
    <scope>IDENTIFICATION</scope>
    <source>
        <strain evidence="9">PS312</strain>
    </source>
</reference>
<proteinExistence type="inferred from homology"/>
<evidence type="ECO:0000256" key="7">
    <source>
        <dbReference type="ARBA" id="ARBA00023065"/>
    </source>
</evidence>
<name>A0A2A6BSP1_PRIPA</name>
<accession>A0A2A6BSP1</accession>
<keyword evidence="10" id="KW-1185">Reference proteome</keyword>
<keyword evidence="7" id="KW-0406">Ion transport</keyword>
<reference evidence="10" key="1">
    <citation type="journal article" date="2008" name="Nat. Genet.">
        <title>The Pristionchus pacificus genome provides a unique perspective on nematode lifestyle and parasitism.</title>
        <authorList>
            <person name="Dieterich C."/>
            <person name="Clifton S.W."/>
            <person name="Schuster L.N."/>
            <person name="Chinwalla A."/>
            <person name="Delehaunty K."/>
            <person name="Dinkelacker I."/>
            <person name="Fulton L."/>
            <person name="Fulton R."/>
            <person name="Godfrey J."/>
            <person name="Minx P."/>
            <person name="Mitreva M."/>
            <person name="Roeseler W."/>
            <person name="Tian H."/>
            <person name="Witte H."/>
            <person name="Yang S.P."/>
            <person name="Wilson R.K."/>
            <person name="Sommer R.J."/>
        </authorList>
    </citation>
    <scope>NUCLEOTIDE SEQUENCE [LARGE SCALE GENOMIC DNA]</scope>
    <source>
        <strain evidence="10">PS312</strain>
    </source>
</reference>
<feature type="region of interest" description="Disordered" evidence="8">
    <location>
        <begin position="1"/>
        <end position="39"/>
    </location>
</feature>
<protein>
    <recommendedName>
        <fullName evidence="2">H(+)-transporting two-sector ATPase</fullName>
        <ecNumber evidence="2">7.1.2.2</ecNumber>
    </recommendedName>
</protein>
<evidence type="ECO:0000256" key="8">
    <source>
        <dbReference type="SAM" id="MobiDB-lite"/>
    </source>
</evidence>
<evidence type="ECO:0000313" key="10">
    <source>
        <dbReference type="Proteomes" id="UP000005239"/>
    </source>
</evidence>
<gene>
    <name evidence="9" type="primary">WBGene00275690</name>
</gene>
<keyword evidence="5" id="KW-0067">ATP-binding</keyword>
<keyword evidence="4" id="KW-0547">Nucleotide-binding</keyword>
<dbReference type="OrthoDB" id="5590282at2759"/>
<organism evidence="9 10">
    <name type="scientific">Pristionchus pacificus</name>
    <name type="common">Parasitic nematode worm</name>
    <dbReference type="NCBI Taxonomy" id="54126"/>
    <lineage>
        <taxon>Eukaryota</taxon>
        <taxon>Metazoa</taxon>
        <taxon>Ecdysozoa</taxon>
        <taxon>Nematoda</taxon>
        <taxon>Chromadorea</taxon>
        <taxon>Rhabditida</taxon>
        <taxon>Rhabditina</taxon>
        <taxon>Diplogasteromorpha</taxon>
        <taxon>Diplogasteroidea</taxon>
        <taxon>Neodiplogasteridae</taxon>
        <taxon>Pristionchus</taxon>
    </lineage>
</organism>
<accession>A0A8R1YT20</accession>
<evidence type="ECO:0000256" key="1">
    <source>
        <dbReference type="ARBA" id="ARBA00008936"/>
    </source>
</evidence>
<keyword evidence="6" id="KW-1278">Translocase</keyword>
<dbReference type="InterPro" id="IPR022878">
    <property type="entry name" value="V-ATPase_asu"/>
</dbReference>
<evidence type="ECO:0000256" key="3">
    <source>
        <dbReference type="ARBA" id="ARBA00022448"/>
    </source>
</evidence>
<dbReference type="PANTHER" id="PTHR43607">
    <property type="entry name" value="V-TYPE PROTON ATPASE CATALYTIC SUBUNIT A"/>
    <property type="match status" value="1"/>
</dbReference>
<dbReference type="EC" id="7.1.2.2" evidence="2"/>
<dbReference type="GO" id="GO:1902600">
    <property type="term" value="P:proton transmembrane transport"/>
    <property type="evidence" value="ECO:0000318"/>
    <property type="project" value="GO_Central"/>
</dbReference>
<dbReference type="AlphaFoldDB" id="A0A2A6BSP1"/>
<dbReference type="GO" id="GO:0046961">
    <property type="term" value="F:proton-transporting ATPase activity, rotational mechanism"/>
    <property type="evidence" value="ECO:0000318"/>
    <property type="project" value="GO_Central"/>
</dbReference>
<dbReference type="EnsemblMetazoa" id="PPA37321.1">
    <property type="protein sequence ID" value="PPA37321.1"/>
    <property type="gene ID" value="WBGene00275690"/>
</dbReference>
<sequence length="387" mass="44152">MMLRNRTALSTKTNLPQQQTNGPVKAVDPPAKRAASKQLAPAKEDISVLEPKAKRAALNELTTKLSNGLVLDSMRKGLGIRKTEKLAPKAEPEDILEDELIDEKKKDPCPDYDYDSENMNDPYNLPEFAFDIFVYYRNRETAYAVGDYLKKQCRKRSNSTTRLYFSVKLVDTHLQRTTKKVKLEELQLIASAAVKDNLKSTTATTKLSLMLNSQGYRISHQPTHRLPVMPTSLLGIGQDIWTEQRSSSHLSIGWYRTLSTSIPSKTTMIENIRQQNGYTPYDRFCPFYKTVGMLKNMIGFYELARHSIDTTAISESKITWALISSLIDRMGDLIYALTSMKFRDPVKRQHIELAALAYHSHTTDSDQREIEEVKKTLASIQEEKKEY</sequence>